<name>A0ACC6SBU1_9BACI</name>
<accession>A0ACC6SBU1</accession>
<comment type="caution">
    <text evidence="1">The sequence shown here is derived from an EMBL/GenBank/DDBJ whole genome shotgun (WGS) entry which is preliminary data.</text>
</comment>
<organism evidence="1 2">
    <name type="scientific">Robertmurraya yapensis</name>
    <name type="common">ex Hitch et al 2024</name>
    <dbReference type="NCBI Taxonomy" id="3133160"/>
    <lineage>
        <taxon>Bacteria</taxon>
        <taxon>Bacillati</taxon>
        <taxon>Bacillota</taxon>
        <taxon>Bacilli</taxon>
        <taxon>Bacillales</taxon>
        <taxon>Bacillaceae</taxon>
        <taxon>Robertmurraya</taxon>
    </lineage>
</organism>
<keyword evidence="1" id="KW-0969">Cilium</keyword>
<keyword evidence="2" id="KW-1185">Reference proteome</keyword>
<proteinExistence type="predicted"/>
<keyword evidence="1" id="KW-0966">Cell projection</keyword>
<dbReference type="EMBL" id="JBBMEW010000009">
    <property type="protein sequence ID" value="MEQ2527520.1"/>
    <property type="molecule type" value="Genomic_DNA"/>
</dbReference>
<protein>
    <submittedName>
        <fullName evidence="1">Flagellar biosynthesis anti-sigma factor FlgM</fullName>
    </submittedName>
</protein>
<evidence type="ECO:0000313" key="2">
    <source>
        <dbReference type="Proteomes" id="UP001439875"/>
    </source>
</evidence>
<sequence>MKINNYGTSGINPYKRQMNKLENTNKTTTPSADKVEISTTAKEMQHVNSIAVERQEKVEQLKIQVENGSYKVNAQTVANKLVNFYKI</sequence>
<dbReference type="Proteomes" id="UP001439875">
    <property type="component" value="Unassembled WGS sequence"/>
</dbReference>
<keyword evidence="1" id="KW-0282">Flagellum</keyword>
<gene>
    <name evidence="1" type="primary">flgM</name>
    <name evidence="1" type="ORF">WMO40_12460</name>
</gene>
<evidence type="ECO:0000313" key="1">
    <source>
        <dbReference type="EMBL" id="MEQ2527520.1"/>
    </source>
</evidence>
<reference evidence="1" key="1">
    <citation type="submission" date="2024-03" db="EMBL/GenBank/DDBJ databases">
        <title>Human intestinal bacterial collection.</title>
        <authorList>
            <person name="Pauvert C."/>
            <person name="Hitch T.C.A."/>
            <person name="Clavel T."/>
        </authorList>
    </citation>
    <scope>NUCLEOTIDE SEQUENCE</scope>
    <source>
        <strain evidence="1">CLA-AA-H227</strain>
    </source>
</reference>